<dbReference type="PROSITE" id="PS51257">
    <property type="entry name" value="PROKAR_LIPOPROTEIN"/>
    <property type="match status" value="1"/>
</dbReference>
<evidence type="ECO:0000256" key="1">
    <source>
        <dbReference type="ARBA" id="ARBA00022729"/>
    </source>
</evidence>
<sequence>MLSVLRVAAIAGGVVALAACGSGSTNGSRDYIRAVGSSTVYPFATAVAEQFARTGFKSPVIEATGTGAGMKQFCEGVGYAHPDVENASRRIKKTEFELCRKNGVKQLIEIQVGIDGIAFAESTRGPGMKLTPVDVYKAIAARPFGQKNRYASWRQVNPALPDMPIMVYGPPSTSGTRDALAELILEAGCKTDPAIKALKDKDEKKYKAICTQVREDGGYVDAGENDNLIVQKISQNPRAIGVFGYSFLEENPDSLRGIPMSGVIPTYQTISDFSYPGARPLYIYVKQSHLRPIKGLRAYLAEWPKVWGPDGVLQKKGMVIAPADVRARNAAIVADLTPLDPAGLK</sequence>
<feature type="domain" description="PBP" evidence="3">
    <location>
        <begin position="26"/>
        <end position="301"/>
    </location>
</feature>
<protein>
    <submittedName>
        <fullName evidence="4">Phosphate transport system substrate-binding protein</fullName>
    </submittedName>
</protein>
<accession>A0A7W6C7L3</accession>
<evidence type="ECO:0000313" key="5">
    <source>
        <dbReference type="Proteomes" id="UP000561459"/>
    </source>
</evidence>
<keyword evidence="5" id="KW-1185">Reference proteome</keyword>
<feature type="chain" id="PRO_5030853766" evidence="2">
    <location>
        <begin position="19"/>
        <end position="345"/>
    </location>
</feature>
<dbReference type="SUPFAM" id="SSF53850">
    <property type="entry name" value="Periplasmic binding protein-like II"/>
    <property type="match status" value="1"/>
</dbReference>
<keyword evidence="1 2" id="KW-0732">Signal</keyword>
<organism evidence="4 5">
    <name type="scientific">Novosphingobium fluoreni</name>
    <dbReference type="NCBI Taxonomy" id="1391222"/>
    <lineage>
        <taxon>Bacteria</taxon>
        <taxon>Pseudomonadati</taxon>
        <taxon>Pseudomonadota</taxon>
        <taxon>Alphaproteobacteria</taxon>
        <taxon>Sphingomonadales</taxon>
        <taxon>Sphingomonadaceae</taxon>
        <taxon>Novosphingobium</taxon>
    </lineage>
</organism>
<dbReference type="RefSeq" id="WP_183616585.1">
    <property type="nucleotide sequence ID" value="NZ_JACIDY010000003.1"/>
</dbReference>
<dbReference type="Gene3D" id="3.40.190.10">
    <property type="entry name" value="Periplasmic binding protein-like II"/>
    <property type="match status" value="2"/>
</dbReference>
<dbReference type="InterPro" id="IPR050811">
    <property type="entry name" value="Phosphate_ABC_transporter"/>
</dbReference>
<name>A0A7W6C7L3_9SPHN</name>
<reference evidence="4 5" key="1">
    <citation type="submission" date="2020-08" db="EMBL/GenBank/DDBJ databases">
        <title>Genomic Encyclopedia of Type Strains, Phase IV (KMG-IV): sequencing the most valuable type-strain genomes for metagenomic binning, comparative biology and taxonomic classification.</title>
        <authorList>
            <person name="Goeker M."/>
        </authorList>
    </citation>
    <scope>NUCLEOTIDE SEQUENCE [LARGE SCALE GENOMIC DNA]</scope>
    <source>
        <strain evidence="4 5">DSM 27568</strain>
    </source>
</reference>
<dbReference type="PANTHER" id="PTHR30570">
    <property type="entry name" value="PERIPLASMIC PHOSPHATE BINDING COMPONENT OF PHOSPHATE ABC TRANSPORTER"/>
    <property type="match status" value="1"/>
</dbReference>
<dbReference type="Proteomes" id="UP000561459">
    <property type="component" value="Unassembled WGS sequence"/>
</dbReference>
<proteinExistence type="predicted"/>
<evidence type="ECO:0000256" key="2">
    <source>
        <dbReference type="SAM" id="SignalP"/>
    </source>
</evidence>
<dbReference type="AlphaFoldDB" id="A0A7W6C7L3"/>
<gene>
    <name evidence="4" type="ORF">GGR39_001532</name>
</gene>
<dbReference type="EMBL" id="JACIDY010000003">
    <property type="protein sequence ID" value="MBB3939882.1"/>
    <property type="molecule type" value="Genomic_DNA"/>
</dbReference>
<dbReference type="InterPro" id="IPR024370">
    <property type="entry name" value="PBP_domain"/>
</dbReference>
<feature type="signal peptide" evidence="2">
    <location>
        <begin position="1"/>
        <end position="18"/>
    </location>
</feature>
<comment type="caution">
    <text evidence="4">The sequence shown here is derived from an EMBL/GenBank/DDBJ whole genome shotgun (WGS) entry which is preliminary data.</text>
</comment>
<dbReference type="Pfam" id="PF12849">
    <property type="entry name" value="PBP_like_2"/>
    <property type="match status" value="1"/>
</dbReference>
<dbReference type="PANTHER" id="PTHR30570:SF1">
    <property type="entry name" value="PHOSPHATE-BINDING PROTEIN PSTS"/>
    <property type="match status" value="1"/>
</dbReference>
<evidence type="ECO:0000313" key="4">
    <source>
        <dbReference type="EMBL" id="MBB3939882.1"/>
    </source>
</evidence>
<evidence type="ECO:0000259" key="3">
    <source>
        <dbReference type="Pfam" id="PF12849"/>
    </source>
</evidence>